<feature type="signal peptide" evidence="1">
    <location>
        <begin position="1"/>
        <end position="25"/>
    </location>
</feature>
<dbReference type="EMBL" id="QYUR01000002">
    <property type="protein sequence ID" value="RJG14238.1"/>
    <property type="molecule type" value="Genomic_DNA"/>
</dbReference>
<protein>
    <recommendedName>
        <fullName evidence="4">Pentapeptide MXKDX repeat protein</fullName>
    </recommendedName>
</protein>
<keyword evidence="1" id="KW-0732">Signal</keyword>
<keyword evidence="3" id="KW-1185">Reference proteome</keyword>
<evidence type="ECO:0000256" key="1">
    <source>
        <dbReference type="SAM" id="SignalP"/>
    </source>
</evidence>
<evidence type="ECO:0008006" key="4">
    <source>
        <dbReference type="Google" id="ProtNLM"/>
    </source>
</evidence>
<comment type="caution">
    <text evidence="2">The sequence shown here is derived from an EMBL/GenBank/DDBJ whole genome shotgun (WGS) entry which is preliminary data.</text>
</comment>
<evidence type="ECO:0000313" key="3">
    <source>
        <dbReference type="Proteomes" id="UP000284021"/>
    </source>
</evidence>
<dbReference type="OrthoDB" id="7031592at2"/>
<name>A0A418XP59_9PSED</name>
<dbReference type="RefSeq" id="WP_119954791.1">
    <property type="nucleotide sequence ID" value="NZ_QYUR01000002.1"/>
</dbReference>
<gene>
    <name evidence="2" type="ORF">D3879_13860</name>
</gene>
<accession>A0A418XP59</accession>
<dbReference type="Proteomes" id="UP000284021">
    <property type="component" value="Unassembled WGS sequence"/>
</dbReference>
<organism evidence="2 3">
    <name type="scientific">Pseudomonas cavernicola</name>
    <dbReference type="NCBI Taxonomy" id="2320866"/>
    <lineage>
        <taxon>Bacteria</taxon>
        <taxon>Pseudomonadati</taxon>
        <taxon>Pseudomonadota</taxon>
        <taxon>Gammaproteobacteria</taxon>
        <taxon>Pseudomonadales</taxon>
        <taxon>Pseudomonadaceae</taxon>
        <taxon>Pseudomonas</taxon>
    </lineage>
</organism>
<sequence length="92" mass="10080">MRNSISHTAVLTALITLGAVSTGFAEQSKNTAQGSSDMMKGEDMQMMEGSKMPMMDMMQEMSSMMKNCNAMMENMNKHMGKEAPQGDSKMAQ</sequence>
<reference evidence="2 3" key="1">
    <citation type="submission" date="2018-09" db="EMBL/GenBank/DDBJ databases">
        <authorList>
            <person name="Zhu H."/>
        </authorList>
    </citation>
    <scope>NUCLEOTIDE SEQUENCE [LARGE SCALE GENOMIC DNA]</scope>
    <source>
        <strain evidence="2 3">K1S02-6</strain>
    </source>
</reference>
<proteinExistence type="predicted"/>
<dbReference type="AlphaFoldDB" id="A0A418XP59"/>
<evidence type="ECO:0000313" key="2">
    <source>
        <dbReference type="EMBL" id="RJG14238.1"/>
    </source>
</evidence>
<feature type="chain" id="PRO_5019413860" description="Pentapeptide MXKDX repeat protein" evidence="1">
    <location>
        <begin position="26"/>
        <end position="92"/>
    </location>
</feature>